<evidence type="ECO:0000313" key="2">
    <source>
        <dbReference type="Proteomes" id="UP000800097"/>
    </source>
</evidence>
<dbReference type="AlphaFoldDB" id="A0A6A6JAR7"/>
<accession>A0A6A6JAR7</accession>
<name>A0A6A6JAR7_WESOR</name>
<dbReference type="GeneID" id="54546840"/>
<dbReference type="EMBL" id="ML986517">
    <property type="protein sequence ID" value="KAF2272716.1"/>
    <property type="molecule type" value="Genomic_DNA"/>
</dbReference>
<gene>
    <name evidence="1" type="ORF">EI97DRAFT_198783</name>
</gene>
<dbReference type="Proteomes" id="UP000800097">
    <property type="component" value="Unassembled WGS sequence"/>
</dbReference>
<keyword evidence="2" id="KW-1185">Reference proteome</keyword>
<proteinExistence type="predicted"/>
<dbReference type="RefSeq" id="XP_033650255.1">
    <property type="nucleotide sequence ID" value="XM_033793665.1"/>
</dbReference>
<sequence length="199" mass="21628">MDRLAAARNSSGRLMKLCPYGGPGSYSTDMIAPGSFFRCPTALAPEDRVSGRLIAQSARYYFFAGSRAAARSGANAGTAVSRKGGSSGIILFGRLATGGRVPTWWNRIHFTRKSVTADVGYSERRGRGRKEVDGWTDGSCAVRLRRCPIGKAANYLLSSIHARILKISTSRPCKVAQQEAMLQEGLTFDMQDAVFLLQR</sequence>
<organism evidence="1 2">
    <name type="scientific">Westerdykella ornata</name>
    <dbReference type="NCBI Taxonomy" id="318751"/>
    <lineage>
        <taxon>Eukaryota</taxon>
        <taxon>Fungi</taxon>
        <taxon>Dikarya</taxon>
        <taxon>Ascomycota</taxon>
        <taxon>Pezizomycotina</taxon>
        <taxon>Dothideomycetes</taxon>
        <taxon>Pleosporomycetidae</taxon>
        <taxon>Pleosporales</taxon>
        <taxon>Sporormiaceae</taxon>
        <taxon>Westerdykella</taxon>
    </lineage>
</organism>
<evidence type="ECO:0000313" key="1">
    <source>
        <dbReference type="EMBL" id="KAF2272716.1"/>
    </source>
</evidence>
<reference evidence="1" key="1">
    <citation type="journal article" date="2020" name="Stud. Mycol.">
        <title>101 Dothideomycetes genomes: a test case for predicting lifestyles and emergence of pathogens.</title>
        <authorList>
            <person name="Haridas S."/>
            <person name="Albert R."/>
            <person name="Binder M."/>
            <person name="Bloem J."/>
            <person name="Labutti K."/>
            <person name="Salamov A."/>
            <person name="Andreopoulos B."/>
            <person name="Baker S."/>
            <person name="Barry K."/>
            <person name="Bills G."/>
            <person name="Bluhm B."/>
            <person name="Cannon C."/>
            <person name="Castanera R."/>
            <person name="Culley D."/>
            <person name="Daum C."/>
            <person name="Ezra D."/>
            <person name="Gonzalez J."/>
            <person name="Henrissat B."/>
            <person name="Kuo A."/>
            <person name="Liang C."/>
            <person name="Lipzen A."/>
            <person name="Lutzoni F."/>
            <person name="Magnuson J."/>
            <person name="Mondo S."/>
            <person name="Nolan M."/>
            <person name="Ohm R."/>
            <person name="Pangilinan J."/>
            <person name="Park H.-J."/>
            <person name="Ramirez L."/>
            <person name="Alfaro M."/>
            <person name="Sun H."/>
            <person name="Tritt A."/>
            <person name="Yoshinaga Y."/>
            <person name="Zwiers L.-H."/>
            <person name="Turgeon B."/>
            <person name="Goodwin S."/>
            <person name="Spatafora J."/>
            <person name="Crous P."/>
            <person name="Grigoriev I."/>
        </authorList>
    </citation>
    <scope>NUCLEOTIDE SEQUENCE</scope>
    <source>
        <strain evidence="1">CBS 379.55</strain>
    </source>
</reference>
<protein>
    <submittedName>
        <fullName evidence="1">Uncharacterized protein</fullName>
    </submittedName>
</protein>